<organism evidence="3 4">
    <name type="scientific">Caenorhabditis japonica</name>
    <dbReference type="NCBI Taxonomy" id="281687"/>
    <lineage>
        <taxon>Eukaryota</taxon>
        <taxon>Metazoa</taxon>
        <taxon>Ecdysozoa</taxon>
        <taxon>Nematoda</taxon>
        <taxon>Chromadorea</taxon>
        <taxon>Rhabditida</taxon>
        <taxon>Rhabditina</taxon>
        <taxon>Rhabditomorpha</taxon>
        <taxon>Rhabditoidea</taxon>
        <taxon>Rhabditidae</taxon>
        <taxon>Peloderinae</taxon>
        <taxon>Caenorhabditis</taxon>
    </lineage>
</organism>
<protein>
    <submittedName>
        <fullName evidence="3">Reverse transcriptase domain-containing protein</fullName>
    </submittedName>
</protein>
<dbReference type="EnsemblMetazoa" id="CJA29303a.1">
    <property type="protein sequence ID" value="CJA29303a.1"/>
    <property type="gene ID" value="WBGene00184877"/>
</dbReference>
<evidence type="ECO:0000256" key="1">
    <source>
        <dbReference type="SAM" id="Coils"/>
    </source>
</evidence>
<dbReference type="Pfam" id="PF00078">
    <property type="entry name" value="RVT_1"/>
    <property type="match status" value="1"/>
</dbReference>
<reference evidence="3" key="2">
    <citation type="submission" date="2022-06" db="UniProtKB">
        <authorList>
            <consortium name="EnsemblMetazoa"/>
        </authorList>
    </citation>
    <scope>IDENTIFICATION</scope>
    <source>
        <strain evidence="3">DF5081</strain>
    </source>
</reference>
<dbReference type="GO" id="GO:0003824">
    <property type="term" value="F:catalytic activity"/>
    <property type="evidence" value="ECO:0007669"/>
    <property type="project" value="InterPro"/>
</dbReference>
<proteinExistence type="predicted"/>
<dbReference type="InterPro" id="IPR043502">
    <property type="entry name" value="DNA/RNA_pol_sf"/>
</dbReference>
<feature type="coiled-coil region" evidence="1">
    <location>
        <begin position="26"/>
        <end position="60"/>
    </location>
</feature>
<dbReference type="GO" id="GO:0061343">
    <property type="term" value="P:cell adhesion involved in heart morphogenesis"/>
    <property type="evidence" value="ECO:0007669"/>
    <property type="project" value="TreeGrafter"/>
</dbReference>
<keyword evidence="1" id="KW-0175">Coiled coil</keyword>
<dbReference type="InterPro" id="IPR036691">
    <property type="entry name" value="Endo/exonu/phosph_ase_sf"/>
</dbReference>
<dbReference type="InterPro" id="IPR000477">
    <property type="entry name" value="RT_dom"/>
</dbReference>
<dbReference type="SUPFAM" id="SSF56219">
    <property type="entry name" value="DNase I-like"/>
    <property type="match status" value="1"/>
</dbReference>
<dbReference type="SUPFAM" id="SSF56672">
    <property type="entry name" value="DNA/RNA polymerases"/>
    <property type="match status" value="1"/>
</dbReference>
<dbReference type="GO" id="GO:0031012">
    <property type="term" value="C:extracellular matrix"/>
    <property type="evidence" value="ECO:0007669"/>
    <property type="project" value="TreeGrafter"/>
</dbReference>
<dbReference type="Gene3D" id="3.60.10.10">
    <property type="entry name" value="Endonuclease/exonuclease/phosphatase"/>
    <property type="match status" value="1"/>
</dbReference>
<dbReference type="PROSITE" id="PS50878">
    <property type="entry name" value="RT_POL"/>
    <property type="match status" value="1"/>
</dbReference>
<name>A0A8R1IG92_CAEJA</name>
<dbReference type="PRINTS" id="PR01345">
    <property type="entry name" value="CERVTRCPTASE"/>
</dbReference>
<dbReference type="PANTHER" id="PTHR33395:SF22">
    <property type="entry name" value="REVERSE TRANSCRIPTASE DOMAIN-CONTAINING PROTEIN"/>
    <property type="match status" value="1"/>
</dbReference>
<dbReference type="AlphaFoldDB" id="A0A8R1IG92"/>
<sequence>MSNNLPSELLSNSALFTLFGKLFSLVSDLKNQNGVLLNKVEVLQSQNEILANKVTNLETSVGELNEALKKGLSAAPTQLSFLKAAELAQSSEERKSAVVIRNVQIDSDATNDSSIVKTLATECQITGVSSVFRLKTAGNGPPLLKIQFQQKDDALALLSKFEQVKNKVKELQHASARPDLSRPELIKFRESWRKAIALNDQSGKKESIRFDLICLTETKIDDSFPSSLLSLDGMFSVVRKDRNKHGGGIAILISKYIKFQIIDLPAEFSSVEVLGVDMSIKGNNIRLVTVYHPHHSKDLNPLIASLEYLLRSTKHCVITGDFNLPHVNWRDFSAHDSYCKSFLNFVKNNGLHQCVFQPTRLNNILDLVLCNTNLVSDAQVRDPFSDHCLVEIELKVPKAISKNFKTVKLFHKADYSFINYVLSNINWFAKLSQLTVEAMYETFMITLTDLIERFVPTRRLNTSVKKHSLEIRKLMTEKLKTWRREGNSVTYKKISGVLKQKLFEEEQKQTENSLVRCSSKDFFKFINSRIKEDNSILSLKNKDGDCIYDNAAKADIFSEFFSEVFTEDDGFTPHCPLRTLDSPLSMTFFPHVIECVLFKLKARVNTTPDGIPAIFLKRTCTSLALPLSIIFEKSFRTSCLPSIWKTAIVLPLHKKGSRSTPNNYRPISLTSSVCKVMEKLVRSHLCNFLESKRLLSTCQYGFRSNLGTESQLLNYQSTLIQNQVGKQNTHCVYIDFRKAFDKVSIPKLVTKLASFGLNGYLLGWLSDFLSNRDQKIIVNGSLSLPKPVKSGVPQGSVLGPLLFLLFVNDIGDTFESKFLLFADDLKLFDVDENKIQRDLQRLESWCGIWQLDIAPDKCESISFLYSRKSPPSLPIFSINATTIPRTNVIRDLGVWISSDLSFLQHHAIMIKKVHQRINLLFNVLRRATLEVFIKCYVIYIRPLLEYGTLITSPVAKSNIIVLVK</sequence>
<dbReference type="Proteomes" id="UP000005237">
    <property type="component" value="Unassembled WGS sequence"/>
</dbReference>
<dbReference type="InterPro" id="IPR005135">
    <property type="entry name" value="Endo/exonuclease/phosphatase"/>
</dbReference>
<accession>A0A8R1IG92</accession>
<evidence type="ECO:0000259" key="2">
    <source>
        <dbReference type="PROSITE" id="PS50878"/>
    </source>
</evidence>
<dbReference type="GO" id="GO:0007508">
    <property type="term" value="P:larval heart development"/>
    <property type="evidence" value="ECO:0007669"/>
    <property type="project" value="TreeGrafter"/>
</dbReference>
<evidence type="ECO:0000313" key="3">
    <source>
        <dbReference type="EnsemblMetazoa" id="CJA29303a.1"/>
    </source>
</evidence>
<dbReference type="Pfam" id="PF14529">
    <property type="entry name" value="Exo_endo_phos_2"/>
    <property type="match status" value="1"/>
</dbReference>
<reference evidence="4" key="1">
    <citation type="submission" date="2010-08" db="EMBL/GenBank/DDBJ databases">
        <authorList>
            <consortium name="Caenorhabditis japonica Sequencing Consortium"/>
            <person name="Wilson R.K."/>
        </authorList>
    </citation>
    <scope>NUCLEOTIDE SEQUENCE [LARGE SCALE GENOMIC DNA]</scope>
    <source>
        <strain evidence="4">DF5081</strain>
    </source>
</reference>
<feature type="domain" description="Reverse transcriptase" evidence="2">
    <location>
        <begin position="633"/>
        <end position="900"/>
    </location>
</feature>
<dbReference type="CDD" id="cd01650">
    <property type="entry name" value="RT_nLTR_like"/>
    <property type="match status" value="1"/>
</dbReference>
<evidence type="ECO:0000313" key="4">
    <source>
        <dbReference type="Proteomes" id="UP000005237"/>
    </source>
</evidence>
<keyword evidence="4" id="KW-1185">Reference proteome</keyword>
<dbReference type="PANTHER" id="PTHR33395">
    <property type="entry name" value="TRANSCRIPTASE, PUTATIVE-RELATED-RELATED"/>
    <property type="match status" value="1"/>
</dbReference>